<dbReference type="OrthoDB" id="3798099at2759"/>
<reference evidence="1" key="1">
    <citation type="journal article" date="2020" name="Stud. Mycol.">
        <title>101 Dothideomycetes genomes: a test case for predicting lifestyles and emergence of pathogens.</title>
        <authorList>
            <person name="Haridas S."/>
            <person name="Albert R."/>
            <person name="Binder M."/>
            <person name="Bloem J."/>
            <person name="Labutti K."/>
            <person name="Salamov A."/>
            <person name="Andreopoulos B."/>
            <person name="Baker S."/>
            <person name="Barry K."/>
            <person name="Bills G."/>
            <person name="Bluhm B."/>
            <person name="Cannon C."/>
            <person name="Castanera R."/>
            <person name="Culley D."/>
            <person name="Daum C."/>
            <person name="Ezra D."/>
            <person name="Gonzalez J."/>
            <person name="Henrissat B."/>
            <person name="Kuo A."/>
            <person name="Liang C."/>
            <person name="Lipzen A."/>
            <person name="Lutzoni F."/>
            <person name="Magnuson J."/>
            <person name="Mondo S."/>
            <person name="Nolan M."/>
            <person name="Ohm R."/>
            <person name="Pangilinan J."/>
            <person name="Park H.-J."/>
            <person name="Ramirez L."/>
            <person name="Alfaro M."/>
            <person name="Sun H."/>
            <person name="Tritt A."/>
            <person name="Yoshinaga Y."/>
            <person name="Zwiers L.-H."/>
            <person name="Turgeon B."/>
            <person name="Goodwin S."/>
            <person name="Spatafora J."/>
            <person name="Crous P."/>
            <person name="Grigoriev I."/>
        </authorList>
    </citation>
    <scope>NUCLEOTIDE SEQUENCE</scope>
    <source>
        <strain evidence="1">CBS 113818</strain>
    </source>
</reference>
<name>A0A6A7AAC0_9PLEO</name>
<dbReference type="Proteomes" id="UP000799424">
    <property type="component" value="Unassembled WGS sequence"/>
</dbReference>
<keyword evidence="2" id="KW-1185">Reference proteome</keyword>
<proteinExistence type="predicted"/>
<sequence length="184" mass="20577">MAATLPRLPMELLVQIAGLLDNLMEPQAGYKKLRAVNRFTNEKLFHRYGQKWYKNVNVPLCAKGRARLRTISRGQLGFHVQSVTIRCNPLLEQYMCNCSSESSDASGHSWYQSDRSLNDLYFTKIAFSEDTPNFLLDGACADLLGPALSNMPSLRTVNIVQPGISEGLRKVKLEELKARLNSGG</sequence>
<evidence type="ECO:0000313" key="1">
    <source>
        <dbReference type="EMBL" id="KAF2829659.1"/>
    </source>
</evidence>
<organism evidence="1 2">
    <name type="scientific">Ophiobolus disseminans</name>
    <dbReference type="NCBI Taxonomy" id="1469910"/>
    <lineage>
        <taxon>Eukaryota</taxon>
        <taxon>Fungi</taxon>
        <taxon>Dikarya</taxon>
        <taxon>Ascomycota</taxon>
        <taxon>Pezizomycotina</taxon>
        <taxon>Dothideomycetes</taxon>
        <taxon>Pleosporomycetidae</taxon>
        <taxon>Pleosporales</taxon>
        <taxon>Pleosporineae</taxon>
        <taxon>Phaeosphaeriaceae</taxon>
        <taxon>Ophiobolus</taxon>
    </lineage>
</organism>
<dbReference type="AlphaFoldDB" id="A0A6A7AAC0"/>
<gene>
    <name evidence="1" type="ORF">CC86DRAFT_435494</name>
</gene>
<accession>A0A6A7AAC0</accession>
<evidence type="ECO:0000313" key="2">
    <source>
        <dbReference type="Proteomes" id="UP000799424"/>
    </source>
</evidence>
<protein>
    <submittedName>
        <fullName evidence="1">Uncharacterized protein</fullName>
    </submittedName>
</protein>
<dbReference type="EMBL" id="MU006220">
    <property type="protein sequence ID" value="KAF2829659.1"/>
    <property type="molecule type" value="Genomic_DNA"/>
</dbReference>